<protein>
    <recommendedName>
        <fullName evidence="4">ABC-2 type transport system permease protein</fullName>
    </recommendedName>
</protein>
<feature type="transmembrane region" description="Helical" evidence="1">
    <location>
        <begin position="82"/>
        <end position="105"/>
    </location>
</feature>
<name>A0AAP2RF37_9EURY</name>
<dbReference type="AlphaFoldDB" id="A0AAP2RF37"/>
<gene>
    <name evidence="2" type="ORF">CUJ83_08585</name>
</gene>
<feature type="transmembrane region" description="Helical" evidence="1">
    <location>
        <begin position="209"/>
        <end position="229"/>
    </location>
</feature>
<evidence type="ECO:0000313" key="3">
    <source>
        <dbReference type="Proteomes" id="UP001320159"/>
    </source>
</evidence>
<comment type="caution">
    <text evidence="2">The sequence shown here is derived from an EMBL/GenBank/DDBJ whole genome shotgun (WGS) entry which is preliminary data.</text>
</comment>
<keyword evidence="1" id="KW-0472">Membrane</keyword>
<evidence type="ECO:0000313" key="2">
    <source>
        <dbReference type="EMBL" id="MCD1295052.1"/>
    </source>
</evidence>
<dbReference type="PANTHER" id="PTHR43471">
    <property type="entry name" value="ABC TRANSPORTER PERMEASE"/>
    <property type="match status" value="1"/>
</dbReference>
<dbReference type="EMBL" id="PGCK01000006">
    <property type="protein sequence ID" value="MCD1295052.1"/>
    <property type="molecule type" value="Genomic_DNA"/>
</dbReference>
<proteinExistence type="predicted"/>
<dbReference type="Pfam" id="PF12679">
    <property type="entry name" value="ABC2_membrane_2"/>
    <property type="match status" value="1"/>
</dbReference>
<sequence>MSANSSLVRETNKGWTTGLSNMLSKENGEWWNLKSILMQLIIWTFIVNGIVAMILFIVPNMAASEGSADAQNTPGTSTPEELAHEGMMVFFNLSAMAISIGAIIISHESILKERETGTAAWVLSKPVSRKAFVISKFFANGIGVLLIIVLIQGAISYGLCSIVQGTPIDLVPYFAAVCVLGLICLFYTTLSIAMGVFSNSKAAVIGIPMLILFMGSMLSQFIQPLQYIVPHTLVPVSAGLATGAGMQQIMVVPILATAAWIAVFIGITLWKFERIDL</sequence>
<dbReference type="GO" id="GO:0140359">
    <property type="term" value="F:ABC-type transporter activity"/>
    <property type="evidence" value="ECO:0007669"/>
    <property type="project" value="InterPro"/>
</dbReference>
<keyword evidence="1" id="KW-1133">Transmembrane helix</keyword>
<evidence type="ECO:0008006" key="4">
    <source>
        <dbReference type="Google" id="ProtNLM"/>
    </source>
</evidence>
<feature type="transmembrane region" description="Helical" evidence="1">
    <location>
        <begin position="40"/>
        <end position="62"/>
    </location>
</feature>
<dbReference type="Proteomes" id="UP001320159">
    <property type="component" value="Unassembled WGS sequence"/>
</dbReference>
<feature type="transmembrane region" description="Helical" evidence="1">
    <location>
        <begin position="137"/>
        <end position="159"/>
    </location>
</feature>
<organism evidence="2 3">
    <name type="scientific">Methanooceanicella nereidis</name>
    <dbReference type="NCBI Taxonomy" id="2052831"/>
    <lineage>
        <taxon>Archaea</taxon>
        <taxon>Methanobacteriati</taxon>
        <taxon>Methanobacteriota</taxon>
        <taxon>Stenosarchaea group</taxon>
        <taxon>Methanomicrobia</taxon>
        <taxon>Methanocellales</taxon>
        <taxon>Methanocellaceae</taxon>
        <taxon>Methanooceanicella</taxon>
    </lineage>
</organism>
<feature type="transmembrane region" description="Helical" evidence="1">
    <location>
        <begin position="249"/>
        <end position="270"/>
    </location>
</feature>
<reference evidence="2 3" key="1">
    <citation type="submission" date="2017-11" db="EMBL/GenBank/DDBJ databases">
        <title>Isolation and Characterization of Family Methanocellaceae Species from Potential Methane Hydrate Area Offshore Southwestern Taiwan.</title>
        <authorList>
            <person name="Zhang W.-L."/>
            <person name="Chen W.-C."/>
            <person name="Lai M.-C."/>
            <person name="Chen S.-C."/>
        </authorList>
    </citation>
    <scope>NUCLEOTIDE SEQUENCE [LARGE SCALE GENOMIC DNA]</scope>
    <source>
        <strain evidence="2 3">CWC-04</strain>
    </source>
</reference>
<dbReference type="RefSeq" id="WP_230741894.1">
    <property type="nucleotide sequence ID" value="NZ_PGCK01000006.1"/>
</dbReference>
<evidence type="ECO:0000256" key="1">
    <source>
        <dbReference type="SAM" id="Phobius"/>
    </source>
</evidence>
<keyword evidence="1" id="KW-0812">Transmembrane</keyword>
<keyword evidence="3" id="KW-1185">Reference proteome</keyword>
<dbReference type="GO" id="GO:0005886">
    <property type="term" value="C:plasma membrane"/>
    <property type="evidence" value="ECO:0007669"/>
    <property type="project" value="UniProtKB-SubCell"/>
</dbReference>
<accession>A0AAP2RF37</accession>
<feature type="transmembrane region" description="Helical" evidence="1">
    <location>
        <begin position="171"/>
        <end position="197"/>
    </location>
</feature>